<gene>
    <name evidence="1" type="ORF">CRG98_035975</name>
</gene>
<organism evidence="1 2">
    <name type="scientific">Punica granatum</name>
    <name type="common">Pomegranate</name>
    <dbReference type="NCBI Taxonomy" id="22663"/>
    <lineage>
        <taxon>Eukaryota</taxon>
        <taxon>Viridiplantae</taxon>
        <taxon>Streptophyta</taxon>
        <taxon>Embryophyta</taxon>
        <taxon>Tracheophyta</taxon>
        <taxon>Spermatophyta</taxon>
        <taxon>Magnoliopsida</taxon>
        <taxon>eudicotyledons</taxon>
        <taxon>Gunneridae</taxon>
        <taxon>Pentapetalae</taxon>
        <taxon>rosids</taxon>
        <taxon>malvids</taxon>
        <taxon>Myrtales</taxon>
        <taxon>Lythraceae</taxon>
        <taxon>Punica</taxon>
    </lineage>
</organism>
<comment type="caution">
    <text evidence="1">The sequence shown here is derived from an EMBL/GenBank/DDBJ whole genome shotgun (WGS) entry which is preliminary data.</text>
</comment>
<evidence type="ECO:0000313" key="1">
    <source>
        <dbReference type="EMBL" id="PKI43633.1"/>
    </source>
</evidence>
<dbReference type="AlphaFoldDB" id="A0A2I0IIN6"/>
<protein>
    <submittedName>
        <fullName evidence="1">Uncharacterized protein</fullName>
    </submittedName>
</protein>
<dbReference type="Proteomes" id="UP000233551">
    <property type="component" value="Unassembled WGS sequence"/>
</dbReference>
<evidence type="ECO:0000313" key="2">
    <source>
        <dbReference type="Proteomes" id="UP000233551"/>
    </source>
</evidence>
<proteinExistence type="predicted"/>
<dbReference type="EMBL" id="PGOL01003025">
    <property type="protein sequence ID" value="PKI43633.1"/>
    <property type="molecule type" value="Genomic_DNA"/>
</dbReference>
<reference evidence="1 2" key="1">
    <citation type="submission" date="2017-11" db="EMBL/GenBank/DDBJ databases">
        <title>De-novo sequencing of pomegranate (Punica granatum L.) genome.</title>
        <authorList>
            <person name="Akparov Z."/>
            <person name="Amiraslanov A."/>
            <person name="Hajiyeva S."/>
            <person name="Abbasov M."/>
            <person name="Kaur K."/>
            <person name="Hamwieh A."/>
            <person name="Solovyev V."/>
            <person name="Salamov A."/>
            <person name="Braich B."/>
            <person name="Kosarev P."/>
            <person name="Mahmoud A."/>
            <person name="Hajiyev E."/>
            <person name="Babayeva S."/>
            <person name="Izzatullayeva V."/>
            <person name="Mammadov A."/>
            <person name="Mammadov A."/>
            <person name="Sharifova S."/>
            <person name="Ojaghi J."/>
            <person name="Eynullazada K."/>
            <person name="Bayramov B."/>
            <person name="Abdulazimova A."/>
            <person name="Shahmuradov I."/>
        </authorList>
    </citation>
    <scope>NUCLEOTIDE SEQUENCE [LARGE SCALE GENOMIC DNA]</scope>
    <source>
        <strain evidence="2">cv. AG2017</strain>
        <tissue evidence="1">Leaf</tissue>
    </source>
</reference>
<sequence>MGRSPLVTDSSDGNAGGAERLRATVLAVGRHNDGAKRSGRFGEEIAEIRDFLFWVAGQIAGSRLPLPNLPGLPGT</sequence>
<name>A0A2I0IIN6_PUNGR</name>
<accession>A0A2I0IIN6</accession>
<keyword evidence="2" id="KW-1185">Reference proteome</keyword>
<feature type="non-terminal residue" evidence="1">
    <location>
        <position position="75"/>
    </location>
</feature>